<gene>
    <name evidence="5" type="ORF">ADS79_21575</name>
    <name evidence="4" type="ORF">BRE01_00250</name>
</gene>
<dbReference type="PANTHER" id="PTHR10204">
    <property type="entry name" value="NAD P H OXIDOREDUCTASE-RELATED"/>
    <property type="match status" value="1"/>
</dbReference>
<dbReference type="OrthoDB" id="9798454at2"/>
<dbReference type="GO" id="GO:0003955">
    <property type="term" value="F:NAD(P)H dehydrogenase (quinone) activity"/>
    <property type="evidence" value="ECO:0007669"/>
    <property type="project" value="TreeGrafter"/>
</dbReference>
<evidence type="ECO:0000256" key="1">
    <source>
        <dbReference type="ARBA" id="ARBA00006252"/>
    </source>
</evidence>
<feature type="domain" description="Flavodoxin-like fold" evidence="3">
    <location>
        <begin position="1"/>
        <end position="185"/>
    </location>
</feature>
<dbReference type="SUPFAM" id="SSF52218">
    <property type="entry name" value="Flavoproteins"/>
    <property type="match status" value="1"/>
</dbReference>
<dbReference type="PATRIC" id="fig|54915.3.peg.3449"/>
<protein>
    <submittedName>
        <fullName evidence="5">NAD(P)H dehydrogenase</fullName>
    </submittedName>
</protein>
<comment type="caution">
    <text evidence="5">The sequence shown here is derived from an EMBL/GenBank/DDBJ whole genome shotgun (WGS) entry which is preliminary data.</text>
</comment>
<evidence type="ECO:0000313" key="7">
    <source>
        <dbReference type="Proteomes" id="UP000319578"/>
    </source>
</evidence>
<comment type="similarity">
    <text evidence="1">Belongs to the NAD(P)H dehydrogenase (quinone) family.</text>
</comment>
<dbReference type="Pfam" id="PF02525">
    <property type="entry name" value="Flavodoxin_2"/>
    <property type="match status" value="1"/>
</dbReference>
<evidence type="ECO:0000259" key="3">
    <source>
        <dbReference type="Pfam" id="PF02525"/>
    </source>
</evidence>
<dbReference type="InterPro" id="IPR003680">
    <property type="entry name" value="Flavodoxin_fold"/>
</dbReference>
<dbReference type="AlphaFoldDB" id="A0A0K9YRY4"/>
<sequence>MKACIVFAQEGTDSFCHAILSRVKQSLDKQHISYELRDLYQMHFQPVFTAEDMHRVEQGTMSEDIASEQTIITDADLLVMIYPVWWWSAPAILKGYIDRIFTNGFAFRYAENGPVGLLQNKQAIVITTTRESAETMSANGYDAVVKKQIVDGTLQMIGYDVTYQNFAAVPYVEDAARQDMLHEVEKIMSSIRQPVGV</sequence>
<keyword evidence="2" id="KW-0560">Oxidoreductase</keyword>
<proteinExistence type="inferred from homology"/>
<dbReference type="EMBL" id="BJON01000002">
    <property type="protein sequence ID" value="GED66323.1"/>
    <property type="molecule type" value="Genomic_DNA"/>
</dbReference>
<dbReference type="RefSeq" id="WP_049740428.1">
    <property type="nucleotide sequence ID" value="NZ_BJON01000002.1"/>
</dbReference>
<dbReference type="STRING" id="54915.ADS79_21575"/>
<evidence type="ECO:0000313" key="5">
    <source>
        <dbReference type="EMBL" id="KNB71392.1"/>
    </source>
</evidence>
<dbReference type="Gene3D" id="3.40.50.360">
    <property type="match status" value="1"/>
</dbReference>
<dbReference type="GO" id="GO:0005829">
    <property type="term" value="C:cytosol"/>
    <property type="evidence" value="ECO:0007669"/>
    <property type="project" value="TreeGrafter"/>
</dbReference>
<reference evidence="5" key="2">
    <citation type="submission" date="2015-07" db="EMBL/GenBank/DDBJ databases">
        <title>MeaNS - Measles Nucleotide Surveillance Program.</title>
        <authorList>
            <person name="Tran T."/>
            <person name="Druce J."/>
        </authorList>
    </citation>
    <scope>NUCLEOTIDE SEQUENCE</scope>
    <source>
        <strain evidence="5">DSM 9887</strain>
    </source>
</reference>
<dbReference type="InterPro" id="IPR051545">
    <property type="entry name" value="NAD(P)H_dehydrogenase_qn"/>
</dbReference>
<evidence type="ECO:0000313" key="6">
    <source>
        <dbReference type="Proteomes" id="UP000036834"/>
    </source>
</evidence>
<dbReference type="PANTHER" id="PTHR10204:SF34">
    <property type="entry name" value="NAD(P)H DEHYDROGENASE [QUINONE] 1 ISOFORM 1"/>
    <property type="match status" value="1"/>
</dbReference>
<keyword evidence="7" id="KW-1185">Reference proteome</keyword>
<evidence type="ECO:0000256" key="2">
    <source>
        <dbReference type="ARBA" id="ARBA00023002"/>
    </source>
</evidence>
<dbReference type="InterPro" id="IPR029039">
    <property type="entry name" value="Flavoprotein-like_sf"/>
</dbReference>
<evidence type="ECO:0000313" key="4">
    <source>
        <dbReference type="EMBL" id="GED66323.1"/>
    </source>
</evidence>
<dbReference type="Proteomes" id="UP000036834">
    <property type="component" value="Unassembled WGS sequence"/>
</dbReference>
<accession>A0A0K9YRY4</accession>
<dbReference type="Proteomes" id="UP000319578">
    <property type="component" value="Unassembled WGS sequence"/>
</dbReference>
<name>A0A0K9YRY4_9BACL</name>
<reference evidence="4 7" key="3">
    <citation type="submission" date="2019-06" db="EMBL/GenBank/DDBJ databases">
        <title>Whole genome shotgun sequence of Brevibacillus reuszeri NBRC 15719.</title>
        <authorList>
            <person name="Hosoyama A."/>
            <person name="Uohara A."/>
            <person name="Ohji S."/>
            <person name="Ichikawa N."/>
        </authorList>
    </citation>
    <scope>NUCLEOTIDE SEQUENCE [LARGE SCALE GENOMIC DNA]</scope>
    <source>
        <strain evidence="4 7">NBRC 15719</strain>
    </source>
</reference>
<organism evidence="5 6">
    <name type="scientific">Brevibacillus reuszeri</name>
    <dbReference type="NCBI Taxonomy" id="54915"/>
    <lineage>
        <taxon>Bacteria</taxon>
        <taxon>Bacillati</taxon>
        <taxon>Bacillota</taxon>
        <taxon>Bacilli</taxon>
        <taxon>Bacillales</taxon>
        <taxon>Paenibacillaceae</taxon>
        <taxon>Brevibacillus</taxon>
    </lineage>
</organism>
<reference evidence="6" key="1">
    <citation type="submission" date="2015-07" db="EMBL/GenBank/DDBJ databases">
        <title>Genome sequencing project for genomic taxonomy and phylogenomics of Bacillus-like bacteria.</title>
        <authorList>
            <person name="Liu B."/>
            <person name="Wang J."/>
            <person name="Zhu Y."/>
            <person name="Liu G."/>
            <person name="Chen Q."/>
            <person name="Chen Z."/>
            <person name="Lan J."/>
            <person name="Che J."/>
            <person name="Ge C."/>
            <person name="Shi H."/>
            <person name="Pan Z."/>
            <person name="Liu X."/>
        </authorList>
    </citation>
    <scope>NUCLEOTIDE SEQUENCE [LARGE SCALE GENOMIC DNA]</scope>
    <source>
        <strain evidence="6">DSM 9887</strain>
    </source>
</reference>
<dbReference type="EMBL" id="LGIQ01000009">
    <property type="protein sequence ID" value="KNB71392.1"/>
    <property type="molecule type" value="Genomic_DNA"/>
</dbReference>